<evidence type="ECO:0000256" key="6">
    <source>
        <dbReference type="PIRNR" id="PIRNR038919"/>
    </source>
</evidence>
<accession>D8M1W7</accession>
<dbReference type="Pfam" id="PF02421">
    <property type="entry name" value="FeoB_N"/>
    <property type="match status" value="1"/>
</dbReference>
<evidence type="ECO:0000256" key="3">
    <source>
        <dbReference type="ARBA" id="ARBA00022741"/>
    </source>
</evidence>
<sequence>MSKDFKSITPIPNGSQMVDIILSKTQRKTPTVVRPGFKIQRIQAFYMRKVKFTQQNIIERFQLILDQFPHLEEIHPFFADLINVLYDRDHYKLALGQINTAKNVVAQIGQDYVRLLKYAESLYRCKQLKHAALGRMCTVMKKLNASLCYLEEVRKHMNRLPAIDPTDRTLILCGFPNVGKSSFMNKVTRANVDVQPYAFTTKSLFLGHMDYEYIRWQVIDTPGILDHPIEERNTIEMQSITALAHLQASILFFVDLSGQCNYSIDEQLSLFRSIHPLFVGKPLFFVCTKADVLAFPDLPADEQAKINQAIEQSGATLMHISTLTEQGVMELRNAACEQLLKLRITAKLSSQKSRAVVDRLQIVQPKPRDDKQRGVSIPDSVLQLRAANAQTRTVISTGRTGRLEKEEMEKQRDAAGIPRRVGYDKKQWEFGGPGRFSFPETEHYRGQLANDEWITDIIPQFMDGKNVADFYDPDIEAKLAALEAEELQLSAEFEAEQKPEEDADYDAWLQKTYQLIQDKTAMLRNERILGKETNHPTVGRKETGIKLDQMVKEMSDLGLEVEEVEKKSAKRSRSRLAERIGQSEELQKELERAKTHSRKPQKDIRDLDEGLRKRARAASQLSQRRMKLTGQKGEGDRFNKASLEKHLYAGKRTNGTHRSR</sequence>
<dbReference type="Gene3D" id="3.40.50.300">
    <property type="entry name" value="P-loop containing nucleotide triphosphate hydrolases"/>
    <property type="match status" value="1"/>
</dbReference>
<comment type="subcellular location">
    <subcellularLocation>
        <location evidence="1 6">Nucleus</location>
        <location evidence="1 6">Nucleolus</location>
    </subcellularLocation>
</comment>
<dbReference type="InParanoid" id="D8M1W7"/>
<dbReference type="GeneID" id="24919333"/>
<dbReference type="GO" id="GO:0005730">
    <property type="term" value="C:nucleolus"/>
    <property type="evidence" value="ECO:0007669"/>
    <property type="project" value="UniProtKB-SubCell"/>
</dbReference>
<dbReference type="EMBL" id="FN668646">
    <property type="protein sequence ID" value="CBK22056.2"/>
    <property type="molecule type" value="Genomic_DNA"/>
</dbReference>
<keyword evidence="3" id="KW-0547">Nucleotide-binding</keyword>
<evidence type="ECO:0000313" key="9">
    <source>
        <dbReference type="EMBL" id="CBK22056.2"/>
    </source>
</evidence>
<dbReference type="Pfam" id="PF17835">
    <property type="entry name" value="NOG1_N"/>
    <property type="match status" value="1"/>
</dbReference>
<dbReference type="PRINTS" id="PR00326">
    <property type="entry name" value="GTP1OBG"/>
</dbReference>
<dbReference type="PIRSF" id="PIRSF038919">
    <property type="entry name" value="NOG1"/>
    <property type="match status" value="1"/>
</dbReference>
<feature type="domain" description="OBG-type G" evidence="8">
    <location>
        <begin position="168"/>
        <end position="340"/>
    </location>
</feature>
<evidence type="ECO:0000256" key="2">
    <source>
        <dbReference type="ARBA" id="ARBA00022517"/>
    </source>
</evidence>
<dbReference type="InterPro" id="IPR024926">
    <property type="entry name" value="NOG1"/>
</dbReference>
<evidence type="ECO:0000313" key="10">
    <source>
        <dbReference type="Proteomes" id="UP000008312"/>
    </source>
</evidence>
<dbReference type="PROSITE" id="PS51710">
    <property type="entry name" value="G_OBG"/>
    <property type="match status" value="1"/>
</dbReference>
<dbReference type="GO" id="GO:0042254">
    <property type="term" value="P:ribosome biogenesis"/>
    <property type="evidence" value="ECO:0007669"/>
    <property type="project" value="UniProtKB-KW"/>
</dbReference>
<organism evidence="9">
    <name type="scientific">Blastocystis hominis</name>
    <dbReference type="NCBI Taxonomy" id="12968"/>
    <lineage>
        <taxon>Eukaryota</taxon>
        <taxon>Sar</taxon>
        <taxon>Stramenopiles</taxon>
        <taxon>Bigyra</taxon>
        <taxon>Opalozoa</taxon>
        <taxon>Opalinata</taxon>
        <taxon>Blastocystidae</taxon>
        <taxon>Blastocystis</taxon>
    </lineage>
</organism>
<dbReference type="PANTHER" id="PTHR45759">
    <property type="entry name" value="NUCLEOLAR GTP-BINDING PROTEIN 1"/>
    <property type="match status" value="1"/>
</dbReference>
<name>D8M1W7_BLAHO</name>
<dbReference type="InterPro" id="IPR030389">
    <property type="entry name" value="G_FEOB_dom"/>
</dbReference>
<comment type="similarity">
    <text evidence="6">Belongs to the TRAFAC class OBG-HflX-like GTPase superfamily. OBG GTPase family. NOG subfamily.</text>
</comment>
<comment type="function">
    <text evidence="6">Involved in the biogenesis of the 60S ribosomal subunit.</text>
</comment>
<proteinExistence type="inferred from homology"/>
<dbReference type="InterPro" id="IPR006073">
    <property type="entry name" value="GTP-bd"/>
</dbReference>
<keyword evidence="10" id="KW-1185">Reference proteome</keyword>
<keyword evidence="2 6" id="KW-0690">Ribosome biogenesis</keyword>
<dbReference type="GO" id="GO:0005525">
    <property type="term" value="F:GTP binding"/>
    <property type="evidence" value="ECO:0007669"/>
    <property type="project" value="UniProtKB-KW"/>
</dbReference>
<dbReference type="OMA" id="ILEHDEW"/>
<evidence type="ECO:0000259" key="8">
    <source>
        <dbReference type="PROSITE" id="PS51710"/>
    </source>
</evidence>
<dbReference type="SUPFAM" id="SSF52540">
    <property type="entry name" value="P-loop containing nucleoside triphosphate hydrolases"/>
    <property type="match status" value="1"/>
</dbReference>
<dbReference type="OrthoDB" id="415015at2759"/>
<protein>
    <recommendedName>
        <fullName evidence="6">Nucleolar GTP-binding protein 1</fullName>
    </recommendedName>
</protein>
<dbReference type="Proteomes" id="UP000008312">
    <property type="component" value="Unassembled WGS sequence"/>
</dbReference>
<evidence type="ECO:0000256" key="7">
    <source>
        <dbReference type="SAM" id="MobiDB-lite"/>
    </source>
</evidence>
<dbReference type="RefSeq" id="XP_012896104.1">
    <property type="nucleotide sequence ID" value="XM_013040650.1"/>
</dbReference>
<evidence type="ECO:0000256" key="4">
    <source>
        <dbReference type="ARBA" id="ARBA00023134"/>
    </source>
</evidence>
<dbReference type="InterPro" id="IPR010674">
    <property type="entry name" value="NOG1_Rossman_fold_dom"/>
</dbReference>
<dbReference type="Pfam" id="PF06858">
    <property type="entry name" value="NOG1"/>
    <property type="match status" value="1"/>
</dbReference>
<dbReference type="Gene3D" id="1.20.120.1190">
    <property type="match status" value="1"/>
</dbReference>
<evidence type="ECO:0000256" key="1">
    <source>
        <dbReference type="ARBA" id="ARBA00004604"/>
    </source>
</evidence>
<gene>
    <name evidence="9" type="ORF">GSBLH_T00002126001</name>
</gene>
<dbReference type="InterPro" id="IPR031167">
    <property type="entry name" value="G_OBG"/>
</dbReference>
<evidence type="ECO:0000256" key="5">
    <source>
        <dbReference type="ARBA" id="ARBA00023242"/>
    </source>
</evidence>
<feature type="compositionally biased region" description="Basic and acidic residues" evidence="7">
    <location>
        <begin position="633"/>
        <end position="647"/>
    </location>
</feature>
<dbReference type="Pfam" id="PF08155">
    <property type="entry name" value="NOGCT"/>
    <property type="match status" value="1"/>
</dbReference>
<feature type="region of interest" description="Disordered" evidence="7">
    <location>
        <begin position="568"/>
        <end position="660"/>
    </location>
</feature>
<reference evidence="9" key="1">
    <citation type="submission" date="2010-02" db="EMBL/GenBank/DDBJ databases">
        <title>Sequencing and annotation of the Blastocystis hominis genome.</title>
        <authorList>
            <person name="Wincker P."/>
        </authorList>
    </citation>
    <scope>NUCLEOTIDE SEQUENCE</scope>
    <source>
        <strain evidence="9">Singapore isolate B</strain>
    </source>
</reference>
<keyword evidence="5 6" id="KW-0539">Nucleus</keyword>
<dbReference type="FunCoup" id="D8M1W7">
    <property type="interactions" value="499"/>
</dbReference>
<dbReference type="CDD" id="cd01897">
    <property type="entry name" value="NOG"/>
    <property type="match status" value="1"/>
</dbReference>
<feature type="compositionally biased region" description="Basic and acidic residues" evidence="7">
    <location>
        <begin position="575"/>
        <end position="612"/>
    </location>
</feature>
<keyword evidence="4" id="KW-0342">GTP-binding</keyword>
<dbReference type="InterPro" id="IPR041623">
    <property type="entry name" value="NOG1_N"/>
</dbReference>
<dbReference type="AlphaFoldDB" id="D8M1W7"/>
<dbReference type="InterPro" id="IPR027417">
    <property type="entry name" value="P-loop_NTPase"/>
</dbReference>
<dbReference type="InterPro" id="IPR012973">
    <property type="entry name" value="NOG_C"/>
</dbReference>